<dbReference type="EMBL" id="JADHQD010000022">
    <property type="protein sequence ID" value="MBL6818512.1"/>
    <property type="molecule type" value="Genomic_DNA"/>
</dbReference>
<evidence type="ECO:0008006" key="4">
    <source>
        <dbReference type="Google" id="ProtNLM"/>
    </source>
</evidence>
<protein>
    <recommendedName>
        <fullName evidence="4">Lipoprotein</fullName>
    </recommendedName>
</protein>
<name>A0A937LHC4_9GAMM</name>
<evidence type="ECO:0000313" key="2">
    <source>
        <dbReference type="EMBL" id="MBL6818512.1"/>
    </source>
</evidence>
<feature type="signal peptide" evidence="1">
    <location>
        <begin position="1"/>
        <end position="20"/>
    </location>
</feature>
<dbReference type="PROSITE" id="PS51257">
    <property type="entry name" value="PROKAR_LIPOPROTEIN"/>
    <property type="match status" value="1"/>
</dbReference>
<accession>A0A937LHC4</accession>
<reference evidence="2" key="1">
    <citation type="submission" date="2020-10" db="EMBL/GenBank/DDBJ databases">
        <title>Microbiome of the Black Sea water column analyzed by genome centric metagenomics.</title>
        <authorList>
            <person name="Cabello-Yeves P.J."/>
            <person name="Callieri C."/>
            <person name="Picazo A."/>
            <person name="Mehrshad M."/>
            <person name="Haro-Moreno J.M."/>
            <person name="Roda-Garcia J."/>
            <person name="Dzembekova N."/>
            <person name="Slabakova V."/>
            <person name="Slabakova N."/>
            <person name="Moncheva S."/>
            <person name="Rodriguez-Valera F."/>
        </authorList>
    </citation>
    <scope>NUCLEOTIDE SEQUENCE</scope>
    <source>
        <strain evidence="2">BS307-5m-G50</strain>
    </source>
</reference>
<dbReference type="AlphaFoldDB" id="A0A937LHC4"/>
<proteinExistence type="predicted"/>
<gene>
    <name evidence="2" type="ORF">ISQ64_03810</name>
</gene>
<evidence type="ECO:0000256" key="1">
    <source>
        <dbReference type="SAM" id="SignalP"/>
    </source>
</evidence>
<dbReference type="Proteomes" id="UP000711391">
    <property type="component" value="Unassembled WGS sequence"/>
</dbReference>
<sequence>MKYKKLLAPIFFLTILSGCALITDEYQANQRKVIAYLLEDLPLPEDAKIIKSPTVLLGTGEAISGRIIMTSGYSPAENLIFYGTETLSTGWQLISSKVGEEVTLVYAKSGRFATIYISPRSTVGGFVSGDYGSDIDISVVHPDAIGIQNPYEDLNYNALPESP</sequence>
<keyword evidence="1" id="KW-0732">Signal</keyword>
<evidence type="ECO:0000313" key="3">
    <source>
        <dbReference type="Proteomes" id="UP000711391"/>
    </source>
</evidence>
<organism evidence="2 3">
    <name type="scientific">SAR86 cluster bacterium</name>
    <dbReference type="NCBI Taxonomy" id="2030880"/>
    <lineage>
        <taxon>Bacteria</taxon>
        <taxon>Pseudomonadati</taxon>
        <taxon>Pseudomonadota</taxon>
        <taxon>Gammaproteobacteria</taxon>
        <taxon>SAR86 cluster</taxon>
    </lineage>
</organism>
<comment type="caution">
    <text evidence="2">The sequence shown here is derived from an EMBL/GenBank/DDBJ whole genome shotgun (WGS) entry which is preliminary data.</text>
</comment>
<feature type="chain" id="PRO_5037818601" description="Lipoprotein" evidence="1">
    <location>
        <begin position="21"/>
        <end position="163"/>
    </location>
</feature>